<feature type="domain" description="Prokaryotic-type class I peptide chain release factors" evidence="4">
    <location>
        <begin position="256"/>
        <end position="272"/>
    </location>
</feature>
<dbReference type="AlphaFoldDB" id="G7E0A6"/>
<dbReference type="SMART" id="SM00937">
    <property type="entry name" value="PCRF"/>
    <property type="match status" value="1"/>
</dbReference>
<evidence type="ECO:0000256" key="1">
    <source>
        <dbReference type="ARBA" id="ARBA00010835"/>
    </source>
</evidence>
<evidence type="ECO:0000313" key="5">
    <source>
        <dbReference type="EMBL" id="GAA96266.1"/>
    </source>
</evidence>
<dbReference type="HOGENOM" id="CLU_036856_0_0_1"/>
<dbReference type="InterPro" id="IPR005139">
    <property type="entry name" value="PCRF"/>
</dbReference>
<dbReference type="InParanoid" id="G7E0A6"/>
<evidence type="ECO:0000256" key="2">
    <source>
        <dbReference type="ARBA" id="ARBA00022481"/>
    </source>
</evidence>
<sequence>MLKLLRCTCWLRAPDVLLIRCSRSSSSLAALSEEHRLIIRAAEATLSAAKQETNDIERAKAIKATESLSDALARLHTQQSTLHSLIEMARGDPDETMRELAELDVQAEQAKMDSQISRVKDLVLPRDEIDHSGALVEVKAAVGGNEAGLFAGDLLRMYARFGLRHQWPTTMVESTTLQGLDEAYREAILEVRGQGAYGVLRNEAGVHRVQRVPSTDSAGRVHTSTVAVIVLPLVEEGSSSLDNILDEKDVRMEVTRSRGAGGQHVNKTESAVKLTHLPTGITVSMQEDRSQHKNRSKAFRVLRAKLLDRQILLDQEQRRSVRRGQVKSSDRSEKVRTYNFAQSRVTDHRIPLTLPALDDILEGGEMLDHLSARLRELDELEKLASIVEDAGA</sequence>
<dbReference type="GO" id="GO:0005739">
    <property type="term" value="C:mitochondrion"/>
    <property type="evidence" value="ECO:0007669"/>
    <property type="project" value="GOC"/>
</dbReference>
<dbReference type="EMBL" id="BABT02000076">
    <property type="protein sequence ID" value="GAA96266.1"/>
    <property type="molecule type" value="Genomic_DNA"/>
</dbReference>
<keyword evidence="2" id="KW-0488">Methylation</keyword>
<dbReference type="InterPro" id="IPR000352">
    <property type="entry name" value="Pep_chain_release_fac_I"/>
</dbReference>
<gene>
    <name evidence="5" type="primary">Mo02931</name>
    <name evidence="5" type="ORF">E5Q_02931</name>
</gene>
<dbReference type="STRING" id="764103.G7E0A6"/>
<dbReference type="InterPro" id="IPR050057">
    <property type="entry name" value="Prokaryotic/Mito_RF"/>
</dbReference>
<dbReference type="PANTHER" id="PTHR43804:SF7">
    <property type="entry name" value="LD18447P"/>
    <property type="match status" value="1"/>
</dbReference>
<dbReference type="GO" id="GO:0032543">
    <property type="term" value="P:mitochondrial translation"/>
    <property type="evidence" value="ECO:0007669"/>
    <property type="project" value="UniProtKB-ARBA"/>
</dbReference>
<evidence type="ECO:0000313" key="6">
    <source>
        <dbReference type="Proteomes" id="UP000009131"/>
    </source>
</evidence>
<dbReference type="FunCoup" id="G7E0A6">
    <property type="interactions" value="479"/>
</dbReference>
<organism evidence="5 6">
    <name type="scientific">Mixia osmundae (strain CBS 9802 / IAM 14324 / JCM 22182 / KY 12970)</name>
    <dbReference type="NCBI Taxonomy" id="764103"/>
    <lineage>
        <taxon>Eukaryota</taxon>
        <taxon>Fungi</taxon>
        <taxon>Dikarya</taxon>
        <taxon>Basidiomycota</taxon>
        <taxon>Pucciniomycotina</taxon>
        <taxon>Mixiomycetes</taxon>
        <taxon>Mixiales</taxon>
        <taxon>Mixiaceae</taxon>
        <taxon>Mixia</taxon>
    </lineage>
</organism>
<keyword evidence="3" id="KW-0648">Protein biosynthesis</keyword>
<comment type="caution">
    <text evidence="5">The sequence shown here is derived from an EMBL/GenBank/DDBJ whole genome shotgun (WGS) entry which is preliminary data.</text>
</comment>
<dbReference type="PANTHER" id="PTHR43804">
    <property type="entry name" value="LD18447P"/>
    <property type="match status" value="1"/>
</dbReference>
<reference evidence="5 6" key="1">
    <citation type="journal article" date="2011" name="J. Gen. Appl. Microbiol.">
        <title>Draft genome sequencing of the enigmatic basidiomycete Mixia osmundae.</title>
        <authorList>
            <person name="Nishida H."/>
            <person name="Nagatsuka Y."/>
            <person name="Sugiyama J."/>
        </authorList>
    </citation>
    <scope>NUCLEOTIDE SEQUENCE [LARGE SCALE GENOMIC DNA]</scope>
    <source>
        <strain evidence="6">CBS 9802 / IAM 14324 / JCM 22182 / KY 12970</strain>
    </source>
</reference>
<proteinExistence type="inferred from homology"/>
<dbReference type="InterPro" id="IPR045853">
    <property type="entry name" value="Pep_chain_release_fac_I_sf"/>
</dbReference>
<dbReference type="FunFam" id="3.30.160.20:FF:000004">
    <property type="entry name" value="Peptide chain release factor 1"/>
    <property type="match status" value="1"/>
</dbReference>
<accession>G7E0A6</accession>
<protein>
    <recommendedName>
        <fullName evidence="4">Prokaryotic-type class I peptide chain release factors domain-containing protein</fullName>
    </recommendedName>
</protein>
<dbReference type="Proteomes" id="UP000009131">
    <property type="component" value="Unassembled WGS sequence"/>
</dbReference>
<evidence type="ECO:0000256" key="3">
    <source>
        <dbReference type="ARBA" id="ARBA00022917"/>
    </source>
</evidence>
<dbReference type="eggNOG" id="KOG2726">
    <property type="taxonomic scope" value="Eukaryota"/>
</dbReference>
<evidence type="ECO:0000259" key="4">
    <source>
        <dbReference type="PROSITE" id="PS00745"/>
    </source>
</evidence>
<comment type="similarity">
    <text evidence="1">Belongs to the prokaryotic/mitochondrial release factor family.</text>
</comment>
<name>G7E0A6_MIXOS</name>
<dbReference type="PROSITE" id="PS00745">
    <property type="entry name" value="RF_PROK_I"/>
    <property type="match status" value="1"/>
</dbReference>
<dbReference type="GO" id="GO:0003747">
    <property type="term" value="F:translation release factor activity"/>
    <property type="evidence" value="ECO:0007669"/>
    <property type="project" value="InterPro"/>
</dbReference>
<dbReference type="Gene3D" id="3.30.70.1660">
    <property type="match status" value="1"/>
</dbReference>
<reference evidence="5 6" key="2">
    <citation type="journal article" date="2012" name="Open Biol.">
        <title>Characteristics of nucleosomes and linker DNA regions on the genome of the basidiomycete Mixia osmundae revealed by mono- and dinucleosome mapping.</title>
        <authorList>
            <person name="Nishida H."/>
            <person name="Kondo S."/>
            <person name="Matsumoto T."/>
            <person name="Suzuki Y."/>
            <person name="Yoshikawa H."/>
            <person name="Taylor T.D."/>
            <person name="Sugiyama J."/>
        </authorList>
    </citation>
    <scope>NUCLEOTIDE SEQUENCE [LARGE SCALE GENOMIC DNA]</scope>
    <source>
        <strain evidence="6">CBS 9802 / IAM 14324 / JCM 22182 / KY 12970</strain>
    </source>
</reference>
<dbReference type="Gene3D" id="3.30.160.20">
    <property type="match status" value="1"/>
</dbReference>
<dbReference type="OrthoDB" id="2019491at2759"/>
<dbReference type="Pfam" id="PF03462">
    <property type="entry name" value="PCRF"/>
    <property type="match status" value="1"/>
</dbReference>
<keyword evidence="6" id="KW-1185">Reference proteome</keyword>
<dbReference type="RefSeq" id="XP_014570881.1">
    <property type="nucleotide sequence ID" value="XM_014715395.1"/>
</dbReference>
<dbReference type="SUPFAM" id="SSF75620">
    <property type="entry name" value="Release factor"/>
    <property type="match status" value="1"/>
</dbReference>
<dbReference type="Pfam" id="PF00472">
    <property type="entry name" value="RF-1"/>
    <property type="match status" value="1"/>
</dbReference>
<dbReference type="OMA" id="ECQQSRS"/>